<evidence type="ECO:0000256" key="5">
    <source>
        <dbReference type="ARBA" id="ARBA00023163"/>
    </source>
</evidence>
<dbReference type="Gene3D" id="3.10.450.50">
    <property type="match status" value="1"/>
</dbReference>
<name>A0A9X3SAJ4_9ACTN</name>
<evidence type="ECO:0000256" key="3">
    <source>
        <dbReference type="ARBA" id="ARBA00023015"/>
    </source>
</evidence>
<dbReference type="NCBIfam" id="TIGR02937">
    <property type="entry name" value="sigma70-ECF"/>
    <property type="match status" value="1"/>
</dbReference>
<dbReference type="Pfam" id="PF04542">
    <property type="entry name" value="Sigma70_r2"/>
    <property type="match status" value="1"/>
</dbReference>
<keyword evidence="10" id="KW-1185">Reference proteome</keyword>
<dbReference type="Pfam" id="PF08281">
    <property type="entry name" value="Sigma70_r4_2"/>
    <property type="match status" value="1"/>
</dbReference>
<dbReference type="RefSeq" id="WP_270045353.1">
    <property type="nucleotide sequence ID" value="NZ_JAPDOD010000058.1"/>
</dbReference>
<dbReference type="InterPro" id="IPR052704">
    <property type="entry name" value="ECF_Sigma-70_Domain"/>
</dbReference>
<keyword evidence="5" id="KW-0804">Transcription</keyword>
<comment type="subunit">
    <text evidence="2">Interacts transiently with the RNA polymerase catalytic core formed by RpoA, RpoB, RpoC and RpoZ (2 alpha, 1 beta, 1 beta' and 1 omega subunit) to form the RNA polymerase holoenzyme that can initiate transcription.</text>
</comment>
<feature type="domain" description="SnoaL-like" evidence="8">
    <location>
        <begin position="168"/>
        <end position="249"/>
    </location>
</feature>
<evidence type="ECO:0000256" key="4">
    <source>
        <dbReference type="ARBA" id="ARBA00023082"/>
    </source>
</evidence>
<reference evidence="9" key="1">
    <citation type="submission" date="2022-10" db="EMBL/GenBank/DDBJ databases">
        <title>The WGS of Solirubrobacter ginsenosidimutans DSM 21036.</title>
        <authorList>
            <person name="Jiang Z."/>
        </authorList>
    </citation>
    <scope>NUCLEOTIDE SEQUENCE</scope>
    <source>
        <strain evidence="9">DSM 21036</strain>
    </source>
</reference>
<dbReference type="AlphaFoldDB" id="A0A9X3SAJ4"/>
<dbReference type="InterPro" id="IPR013324">
    <property type="entry name" value="RNA_pol_sigma_r3/r4-like"/>
</dbReference>
<keyword evidence="4" id="KW-0731">Sigma factor</keyword>
<keyword evidence="3" id="KW-0805">Transcription regulation</keyword>
<dbReference type="PANTHER" id="PTHR30173">
    <property type="entry name" value="SIGMA 19 FACTOR"/>
    <property type="match status" value="1"/>
</dbReference>
<evidence type="ECO:0000259" key="8">
    <source>
        <dbReference type="Pfam" id="PF12680"/>
    </source>
</evidence>
<organism evidence="9 10">
    <name type="scientific">Solirubrobacter ginsenosidimutans</name>
    <dbReference type="NCBI Taxonomy" id="490573"/>
    <lineage>
        <taxon>Bacteria</taxon>
        <taxon>Bacillati</taxon>
        <taxon>Actinomycetota</taxon>
        <taxon>Thermoleophilia</taxon>
        <taxon>Solirubrobacterales</taxon>
        <taxon>Solirubrobacteraceae</taxon>
        <taxon>Solirubrobacter</taxon>
    </lineage>
</organism>
<evidence type="ECO:0000313" key="10">
    <source>
        <dbReference type="Proteomes" id="UP001149140"/>
    </source>
</evidence>
<dbReference type="InterPro" id="IPR037401">
    <property type="entry name" value="SnoaL-like"/>
</dbReference>
<accession>A0A9X3SAJ4</accession>
<feature type="domain" description="RNA polymerase sigma-70 region 2" evidence="6">
    <location>
        <begin position="4"/>
        <end position="65"/>
    </location>
</feature>
<sequence length="296" mass="32345">MTDDLRPLLFSIAYRMLGSVAEAEDVVQEAYLRRASSSDVVVENERAFMTTVTSRLAIDVLRSARVRRETYVGDWLPEPLIEPEAPAAAETEESVSLAMLVLLERLNPVERAVFVLRDSFDLGFDQIAGTVDRSEDNCRQILSRARKRVADERPRFDADPGERRTLAARFLAAAREGDLEGLVAVLAPDAVLIGDGGGIARSIPHAMHGAPAIARALLAFYGQVDTLGVTLEPVWVNGHPGFRTVDSDGRIVNVMGLDVVDGRIASIYSMLNPEKLGHLGETSTLGLRPSQSARRR</sequence>
<dbReference type="InterPro" id="IPR036388">
    <property type="entry name" value="WH-like_DNA-bd_sf"/>
</dbReference>
<evidence type="ECO:0000259" key="7">
    <source>
        <dbReference type="Pfam" id="PF08281"/>
    </source>
</evidence>
<dbReference type="InterPro" id="IPR014303">
    <property type="entry name" value="RNA_pol_sigma-70_ECF"/>
</dbReference>
<dbReference type="InterPro" id="IPR007627">
    <property type="entry name" value="RNA_pol_sigma70_r2"/>
</dbReference>
<comment type="similarity">
    <text evidence="1">Belongs to the sigma-70 factor family. ECF subfamily.</text>
</comment>
<comment type="caution">
    <text evidence="9">The sequence shown here is derived from an EMBL/GenBank/DDBJ whole genome shotgun (WGS) entry which is preliminary data.</text>
</comment>
<dbReference type="SUPFAM" id="SSF88659">
    <property type="entry name" value="Sigma3 and sigma4 domains of RNA polymerase sigma factors"/>
    <property type="match status" value="1"/>
</dbReference>
<dbReference type="SUPFAM" id="SSF54427">
    <property type="entry name" value="NTF2-like"/>
    <property type="match status" value="1"/>
</dbReference>
<proteinExistence type="inferred from homology"/>
<dbReference type="Gene3D" id="1.10.10.10">
    <property type="entry name" value="Winged helix-like DNA-binding domain superfamily/Winged helix DNA-binding domain"/>
    <property type="match status" value="1"/>
</dbReference>
<dbReference type="GO" id="GO:0016987">
    <property type="term" value="F:sigma factor activity"/>
    <property type="evidence" value="ECO:0007669"/>
    <property type="project" value="UniProtKB-KW"/>
</dbReference>
<dbReference type="GO" id="GO:0006352">
    <property type="term" value="P:DNA-templated transcription initiation"/>
    <property type="evidence" value="ECO:0007669"/>
    <property type="project" value="InterPro"/>
</dbReference>
<dbReference type="Pfam" id="PF12680">
    <property type="entry name" value="SnoaL_2"/>
    <property type="match status" value="1"/>
</dbReference>
<dbReference type="NCBIfam" id="TIGR02957">
    <property type="entry name" value="SigX4"/>
    <property type="match status" value="1"/>
</dbReference>
<protein>
    <submittedName>
        <fullName evidence="9">RNA polymerase sigma-70 factor</fullName>
    </submittedName>
</protein>
<evidence type="ECO:0000259" key="6">
    <source>
        <dbReference type="Pfam" id="PF04542"/>
    </source>
</evidence>
<dbReference type="InterPro" id="IPR014284">
    <property type="entry name" value="RNA_pol_sigma-70_dom"/>
</dbReference>
<dbReference type="SUPFAM" id="SSF88946">
    <property type="entry name" value="Sigma2 domain of RNA polymerase sigma factors"/>
    <property type="match status" value="1"/>
</dbReference>
<dbReference type="InterPro" id="IPR013249">
    <property type="entry name" value="RNA_pol_sigma70_r4_t2"/>
</dbReference>
<dbReference type="Proteomes" id="UP001149140">
    <property type="component" value="Unassembled WGS sequence"/>
</dbReference>
<dbReference type="Gene3D" id="1.10.1740.10">
    <property type="match status" value="1"/>
</dbReference>
<dbReference type="EMBL" id="JAPDOD010000058">
    <property type="protein sequence ID" value="MDA0166093.1"/>
    <property type="molecule type" value="Genomic_DNA"/>
</dbReference>
<dbReference type="PANTHER" id="PTHR30173:SF36">
    <property type="entry name" value="ECF RNA POLYMERASE SIGMA FACTOR SIGJ"/>
    <property type="match status" value="1"/>
</dbReference>
<dbReference type="InterPro" id="IPR013325">
    <property type="entry name" value="RNA_pol_sigma_r2"/>
</dbReference>
<dbReference type="GO" id="GO:0003677">
    <property type="term" value="F:DNA binding"/>
    <property type="evidence" value="ECO:0007669"/>
    <property type="project" value="InterPro"/>
</dbReference>
<feature type="domain" description="RNA polymerase sigma factor 70 region 4 type 2" evidence="7">
    <location>
        <begin position="98"/>
        <end position="148"/>
    </location>
</feature>
<dbReference type="InterPro" id="IPR032710">
    <property type="entry name" value="NTF2-like_dom_sf"/>
</dbReference>
<evidence type="ECO:0000256" key="1">
    <source>
        <dbReference type="ARBA" id="ARBA00010641"/>
    </source>
</evidence>
<evidence type="ECO:0000256" key="2">
    <source>
        <dbReference type="ARBA" id="ARBA00011344"/>
    </source>
</evidence>
<gene>
    <name evidence="9" type="ORF">OM076_37865</name>
</gene>
<dbReference type="NCBIfam" id="NF007214">
    <property type="entry name" value="PRK09636.1"/>
    <property type="match status" value="1"/>
</dbReference>
<evidence type="ECO:0000313" key="9">
    <source>
        <dbReference type="EMBL" id="MDA0166093.1"/>
    </source>
</evidence>